<evidence type="ECO:0000313" key="3">
    <source>
        <dbReference type="Proteomes" id="UP000593576"/>
    </source>
</evidence>
<proteinExistence type="predicted"/>
<evidence type="ECO:0000313" key="1">
    <source>
        <dbReference type="EMBL" id="MBA0854677.1"/>
    </source>
</evidence>
<dbReference type="EMBL" id="JABFAF010000005">
    <property type="protein sequence ID" value="MBA0855586.1"/>
    <property type="molecule type" value="Genomic_DNA"/>
</dbReference>
<keyword evidence="3" id="KW-1185">Reference proteome</keyword>
<accession>A0A7J9LAH9</accession>
<protein>
    <submittedName>
        <fullName evidence="2">Uncharacterized protein</fullName>
    </submittedName>
</protein>
<dbReference type="SUPFAM" id="SSF53098">
    <property type="entry name" value="Ribonuclease H-like"/>
    <property type="match status" value="1"/>
</dbReference>
<comment type="caution">
    <text evidence="2">The sequence shown here is derived from an EMBL/GenBank/DDBJ whole genome shotgun (WGS) entry which is preliminary data.</text>
</comment>
<evidence type="ECO:0000313" key="2">
    <source>
        <dbReference type="EMBL" id="MBA0855586.1"/>
    </source>
</evidence>
<dbReference type="EMBL" id="JABFAF010000005">
    <property type="protein sequence ID" value="MBA0854677.1"/>
    <property type="molecule type" value="Genomic_DNA"/>
</dbReference>
<dbReference type="InterPro" id="IPR012337">
    <property type="entry name" value="RNaseH-like_sf"/>
</dbReference>
<dbReference type="OrthoDB" id="985397at2759"/>
<name>A0A7J9LAH9_GOSSC</name>
<sequence length="123" mass="13438">MPWKAMNRLKKHAGGSVLSFVTWVPRFLSTEVVFLGLLLLRIRLNSSSHGKPGPSGRGGVLRDASGNLKCLFSRPLGVLCSNSAELHAIFSLCFFPMVSMHVFADNSLAKLGVNRPVVFVAWL</sequence>
<dbReference type="Proteomes" id="UP000593576">
    <property type="component" value="Unassembled WGS sequence"/>
</dbReference>
<reference evidence="2 3" key="1">
    <citation type="journal article" date="2019" name="Genome Biol. Evol.">
        <title>Insights into the evolution of the New World diploid cottons (Gossypium, subgenus Houzingenia) based on genome sequencing.</title>
        <authorList>
            <person name="Grover C.E."/>
            <person name="Arick M.A. 2nd"/>
            <person name="Thrash A."/>
            <person name="Conover J.L."/>
            <person name="Sanders W.S."/>
            <person name="Peterson D.G."/>
            <person name="Frelichowski J.E."/>
            <person name="Scheffler J.A."/>
            <person name="Scheffler B.E."/>
            <person name="Wendel J.F."/>
        </authorList>
    </citation>
    <scope>NUCLEOTIDE SEQUENCE [LARGE SCALE GENOMIC DNA]</scope>
    <source>
        <strain evidence="2">1</strain>
        <tissue evidence="2">Leaf</tissue>
    </source>
</reference>
<reference evidence="2" key="2">
    <citation type="submission" date="2020-04" db="EMBL/GenBank/DDBJ databases">
        <authorList>
            <person name="Grover C.E."/>
            <person name="Arick M.A. II"/>
            <person name="Thrash A."/>
            <person name="Conover J.L."/>
            <person name="Sanders W.S."/>
            <person name="Peterson D.G."/>
            <person name="Scheffler J.A."/>
            <person name="Scheffler B.E."/>
            <person name="Wendel J.F."/>
        </authorList>
    </citation>
    <scope>NUCLEOTIDE SEQUENCE</scope>
    <source>
        <strain evidence="2">1</strain>
        <tissue evidence="2">Leaf</tissue>
    </source>
</reference>
<organism evidence="2 3">
    <name type="scientific">Gossypium schwendimanii</name>
    <name type="common">Cotton</name>
    <dbReference type="NCBI Taxonomy" id="34291"/>
    <lineage>
        <taxon>Eukaryota</taxon>
        <taxon>Viridiplantae</taxon>
        <taxon>Streptophyta</taxon>
        <taxon>Embryophyta</taxon>
        <taxon>Tracheophyta</taxon>
        <taxon>Spermatophyta</taxon>
        <taxon>Magnoliopsida</taxon>
        <taxon>eudicotyledons</taxon>
        <taxon>Gunneridae</taxon>
        <taxon>Pentapetalae</taxon>
        <taxon>rosids</taxon>
        <taxon>malvids</taxon>
        <taxon>Malvales</taxon>
        <taxon>Malvaceae</taxon>
        <taxon>Malvoideae</taxon>
        <taxon>Gossypium</taxon>
    </lineage>
</organism>
<dbReference type="AlphaFoldDB" id="A0A7J9LAH9"/>
<gene>
    <name evidence="1" type="ORF">Goshw_003556</name>
    <name evidence="2" type="ORF">Goshw_015880</name>
</gene>